<sequence length="656" mass="76341">MSDYRFDTRVPSPCEFGDLDEDFVSGDNMAESPGVGEEEEFIGDEEEEEMDVYAQLEQKEKDLRLAAELGKALLEKNEELERRNEQIIEEFAQKIEELEQEKYELFLRLEKKESEYENTIKELQYDISQLREELHSHQQQRSNSIKESSMAIRELTQQNERLTEDLRIAALREENLETENQTLREKMTARSSSMHAHVGQLEILQQEINELRCKRQELERRHNVVLEEKHAVTCSLEESQERILMLEKSKREMEQTVQNQERDIVELQETNVQLQAQLHHMSTNLVPPSHSSKTQSLSLFSEISQMSPDHISPVTSPDSSKAFPVDSDTSGGSFLMDLMEEDEYECDDDIYLTSPIAQLPLHSTLSDSQFLENYQYSSQHYHEDNKFHQDLVSVYSQLKDMCSSLRHRGVDVQDCCEFTLCEEVRPGALSDLLQELKELMQDVLTFKPTVMEESQVCLDGEDLISVSDLGKHLSELKDELRGAQGDLDRLKQELRVRDSQLEKKTQELRNLTGKVKVSILELSLQHEALSAVQLERDRLHSTLHTEGHMTENEIIQQARQERDFAIEKKNKMEIELAESKLELLSLNDQLMEAIQQKMALSQELEQWQSDMEKLFDVHIEKNFQNDSKRQEVCQELKKSMQGMRKSKSAINFSTYH</sequence>
<proteinExistence type="predicted"/>
<dbReference type="InterPro" id="IPR051149">
    <property type="entry name" value="Spindly/BICDR_Dynein_Adapter"/>
</dbReference>
<dbReference type="RefSeq" id="XP_022286330.1">
    <property type="nucleotide sequence ID" value="XM_022430622.1"/>
</dbReference>
<feature type="compositionally biased region" description="Acidic residues" evidence="3">
    <location>
        <begin position="36"/>
        <end position="45"/>
    </location>
</feature>
<accession>A0A8B8A591</accession>
<dbReference type="PANTHER" id="PTHR32123">
    <property type="entry name" value="BICD FAMILY-LIKE CARGO ADAPTER"/>
    <property type="match status" value="1"/>
</dbReference>
<protein>
    <submittedName>
        <fullName evidence="5">Bicaudal D-related protein homolog isoform X1</fullName>
    </submittedName>
</protein>
<feature type="coiled-coil region" evidence="2">
    <location>
        <begin position="63"/>
        <end position="284"/>
    </location>
</feature>
<keyword evidence="1 2" id="KW-0175">Coiled coil</keyword>
<feature type="coiled-coil region" evidence="2">
    <location>
        <begin position="473"/>
        <end position="511"/>
    </location>
</feature>
<evidence type="ECO:0000256" key="2">
    <source>
        <dbReference type="SAM" id="Coils"/>
    </source>
</evidence>
<dbReference type="KEGG" id="cvn:111099196"/>
<evidence type="ECO:0000313" key="5">
    <source>
        <dbReference type="RefSeq" id="XP_022286330.1"/>
    </source>
</evidence>
<dbReference type="AlphaFoldDB" id="A0A8B8A591"/>
<reference evidence="5" key="1">
    <citation type="submission" date="2025-08" db="UniProtKB">
        <authorList>
            <consortium name="RefSeq"/>
        </authorList>
    </citation>
    <scope>IDENTIFICATION</scope>
    <source>
        <tissue evidence="5">Whole sample</tissue>
    </source>
</reference>
<evidence type="ECO:0000313" key="4">
    <source>
        <dbReference type="Proteomes" id="UP000694844"/>
    </source>
</evidence>
<dbReference type="PANTHER" id="PTHR32123:SF13">
    <property type="entry name" value="BICAUDAL D-RELATED PROTEIN HOMOLOG"/>
    <property type="match status" value="1"/>
</dbReference>
<keyword evidence="4" id="KW-1185">Reference proteome</keyword>
<feature type="coiled-coil region" evidence="2">
    <location>
        <begin position="555"/>
        <end position="617"/>
    </location>
</feature>
<feature type="region of interest" description="Disordered" evidence="3">
    <location>
        <begin position="16"/>
        <end position="45"/>
    </location>
</feature>
<gene>
    <name evidence="5" type="primary">LOC111099196</name>
</gene>
<name>A0A8B8A591_CRAVI</name>
<dbReference type="GeneID" id="111099196"/>
<dbReference type="Proteomes" id="UP000694844">
    <property type="component" value="Chromosome 5"/>
</dbReference>
<evidence type="ECO:0000256" key="3">
    <source>
        <dbReference type="SAM" id="MobiDB-lite"/>
    </source>
</evidence>
<evidence type="ECO:0000256" key="1">
    <source>
        <dbReference type="ARBA" id="ARBA00023054"/>
    </source>
</evidence>
<dbReference type="OrthoDB" id="9451547at2759"/>
<organism evidence="4 5">
    <name type="scientific">Crassostrea virginica</name>
    <name type="common">Eastern oyster</name>
    <dbReference type="NCBI Taxonomy" id="6565"/>
    <lineage>
        <taxon>Eukaryota</taxon>
        <taxon>Metazoa</taxon>
        <taxon>Spiralia</taxon>
        <taxon>Lophotrochozoa</taxon>
        <taxon>Mollusca</taxon>
        <taxon>Bivalvia</taxon>
        <taxon>Autobranchia</taxon>
        <taxon>Pteriomorphia</taxon>
        <taxon>Ostreida</taxon>
        <taxon>Ostreoidea</taxon>
        <taxon>Ostreidae</taxon>
        <taxon>Crassostrea</taxon>
    </lineage>
</organism>